<dbReference type="SUPFAM" id="SSF111331">
    <property type="entry name" value="NAD kinase/diacylglycerol kinase-like"/>
    <property type="match status" value="1"/>
</dbReference>
<evidence type="ECO:0000313" key="7">
    <source>
        <dbReference type="EMBL" id="AEI35846.1"/>
    </source>
</evidence>
<feature type="binding site" evidence="6">
    <location>
        <begin position="153"/>
        <end position="154"/>
    </location>
    <ligand>
        <name>NAD(+)</name>
        <dbReference type="ChEBI" id="CHEBI:57540"/>
    </ligand>
</feature>
<dbReference type="EMBL" id="CP002872">
    <property type="protein sequence ID" value="AEI35846.1"/>
    <property type="molecule type" value="Genomic_DNA"/>
</dbReference>
<dbReference type="InterPro" id="IPR016064">
    <property type="entry name" value="NAD/diacylglycerol_kinase_sf"/>
</dbReference>
<dbReference type="Pfam" id="PF20143">
    <property type="entry name" value="NAD_kinase_C"/>
    <property type="match status" value="1"/>
</dbReference>
<evidence type="ECO:0000256" key="2">
    <source>
        <dbReference type="ARBA" id="ARBA00022777"/>
    </source>
</evidence>
<proteinExistence type="inferred from homology"/>
<dbReference type="HAMAP" id="MF_00361">
    <property type="entry name" value="NAD_kinase"/>
    <property type="match status" value="1"/>
</dbReference>
<feature type="binding site" evidence="6">
    <location>
        <position position="182"/>
    </location>
    <ligand>
        <name>NAD(+)</name>
        <dbReference type="ChEBI" id="CHEBI:57540"/>
    </ligand>
</feature>
<reference evidence="7" key="1">
    <citation type="submission" date="2011-05" db="EMBL/GenBank/DDBJ databases">
        <authorList>
            <person name="Kuske C.R."/>
            <person name="Challacombe J.F."/>
            <person name="Siddaramappa S."/>
            <person name="Petersen J.M."/>
            <person name="Bruce D.C."/>
        </authorList>
    </citation>
    <scope>NUCLEOTIDE SEQUENCE</scope>
    <source>
        <strain evidence="7">TX077308</strain>
    </source>
</reference>
<keyword evidence="3 6" id="KW-0521">NADP</keyword>
<dbReference type="Proteomes" id="UP000000490">
    <property type="component" value="Chromosome"/>
</dbReference>
<keyword evidence="4 6" id="KW-0520">NAD</keyword>
<sequence>MSMIYKYSRVAIIGKHYKEEVSQTVEILYAYLQQQNLDVVVEDETASDTTLENITTASLKEIALVCDVAIVVGGDGNFLKASRVLALYSNIPVIGVNKGKLGFLTTLAADNNALRRDLDAILKGDSSVTKMSMLKCRVDDNLRAPLEASIALNEIAITSSRGLMFGLKVYIDGRYAFDQRGDGLIVATPTGSTAHAMSAGGPILNPNQSSVVLVPVCSHSLNSRPLVISDTSVIDIYITDYNDPEPVLSIDGRHDTILRSHQKVTIQKAQKKVTVLHTKDYNYYDTLREKLGWSKVLF</sequence>
<comment type="cofactor">
    <cofactor evidence="6">
        <name>a divalent metal cation</name>
        <dbReference type="ChEBI" id="CHEBI:60240"/>
    </cofactor>
</comment>
<keyword evidence="6" id="KW-0547">Nucleotide-binding</keyword>
<evidence type="ECO:0000313" key="8">
    <source>
        <dbReference type="Proteomes" id="UP000000490"/>
    </source>
</evidence>
<dbReference type="PANTHER" id="PTHR20275">
    <property type="entry name" value="NAD KINASE"/>
    <property type="match status" value="1"/>
</dbReference>
<dbReference type="PANTHER" id="PTHR20275:SF0">
    <property type="entry name" value="NAD KINASE"/>
    <property type="match status" value="1"/>
</dbReference>
<gene>
    <name evidence="6" type="primary">nadK</name>
    <name evidence="7" type="ordered locus">F7308_0919</name>
</gene>
<evidence type="ECO:0000256" key="3">
    <source>
        <dbReference type="ARBA" id="ARBA00022857"/>
    </source>
</evidence>
<comment type="subcellular location">
    <subcellularLocation>
        <location evidence="6">Cytoplasm</location>
    </subcellularLocation>
</comment>
<organism evidence="7 8">
    <name type="scientific">Francisella salina</name>
    <dbReference type="NCBI Taxonomy" id="573569"/>
    <lineage>
        <taxon>Bacteria</taxon>
        <taxon>Pseudomonadati</taxon>
        <taxon>Pseudomonadota</taxon>
        <taxon>Gammaproteobacteria</taxon>
        <taxon>Thiotrichales</taxon>
        <taxon>Francisellaceae</taxon>
        <taxon>Francisella</taxon>
    </lineage>
</organism>
<keyword evidence="2 6" id="KW-0418">Kinase</keyword>
<evidence type="ECO:0000256" key="6">
    <source>
        <dbReference type="HAMAP-Rule" id="MF_00361"/>
    </source>
</evidence>
<evidence type="ECO:0000256" key="1">
    <source>
        <dbReference type="ARBA" id="ARBA00022679"/>
    </source>
</evidence>
<protein>
    <recommendedName>
        <fullName evidence="6">NAD kinase</fullName>
        <ecNumber evidence="6">2.7.1.23</ecNumber>
    </recommendedName>
    <alternativeName>
        <fullName evidence="6">ATP-dependent NAD kinase</fullName>
    </alternativeName>
</protein>
<dbReference type="Gene3D" id="3.40.50.10330">
    <property type="entry name" value="Probable inorganic polyphosphate/atp-NAD kinase, domain 1"/>
    <property type="match status" value="1"/>
</dbReference>
<dbReference type="InterPro" id="IPR002504">
    <property type="entry name" value="NADK"/>
</dbReference>
<dbReference type="InterPro" id="IPR017437">
    <property type="entry name" value="ATP-NAD_kinase_PpnK-typ_C"/>
</dbReference>
<accession>A0ABM5M9F5</accession>
<keyword evidence="1 6" id="KW-0808">Transferase</keyword>
<keyword evidence="6" id="KW-0963">Cytoplasm</keyword>
<comment type="caution">
    <text evidence="6">Lacks conserved residue(s) required for the propagation of feature annotation.</text>
</comment>
<dbReference type="GO" id="GO:0003951">
    <property type="term" value="F:NAD+ kinase activity"/>
    <property type="evidence" value="ECO:0007669"/>
    <property type="project" value="UniProtKB-EC"/>
</dbReference>
<feature type="active site" description="Proton acceptor" evidence="6">
    <location>
        <position position="75"/>
    </location>
</feature>
<name>A0ABM5M9F5_FRAST</name>
<comment type="function">
    <text evidence="6">Involved in the regulation of the intracellular balance of NAD and NADP, and is a key enzyme in the biosynthesis of NADP. Catalyzes specifically the phosphorylation on 2'-hydroxyl of the adenosine moiety of NAD to yield NADP.</text>
</comment>
<feature type="binding site" evidence="6">
    <location>
        <position position="80"/>
    </location>
    <ligand>
        <name>NAD(+)</name>
        <dbReference type="ChEBI" id="CHEBI:57540"/>
    </ligand>
</feature>
<comment type="similarity">
    <text evidence="6">Belongs to the NAD kinase family.</text>
</comment>
<comment type="catalytic activity">
    <reaction evidence="5 6">
        <text>NAD(+) + ATP = ADP + NADP(+) + H(+)</text>
        <dbReference type="Rhea" id="RHEA:18629"/>
        <dbReference type="ChEBI" id="CHEBI:15378"/>
        <dbReference type="ChEBI" id="CHEBI:30616"/>
        <dbReference type="ChEBI" id="CHEBI:57540"/>
        <dbReference type="ChEBI" id="CHEBI:58349"/>
        <dbReference type="ChEBI" id="CHEBI:456216"/>
        <dbReference type="EC" id="2.7.1.23"/>
    </reaction>
</comment>
<feature type="binding site" evidence="6">
    <location>
        <position position="180"/>
    </location>
    <ligand>
        <name>NAD(+)</name>
        <dbReference type="ChEBI" id="CHEBI:57540"/>
    </ligand>
</feature>
<keyword evidence="8" id="KW-1185">Reference proteome</keyword>
<evidence type="ECO:0000256" key="5">
    <source>
        <dbReference type="ARBA" id="ARBA00047925"/>
    </source>
</evidence>
<feature type="binding site" evidence="6">
    <location>
        <begin position="75"/>
        <end position="76"/>
    </location>
    <ligand>
        <name>NAD(+)</name>
        <dbReference type="ChEBI" id="CHEBI:57540"/>
    </ligand>
</feature>
<dbReference type="EC" id="2.7.1.23" evidence="6"/>
<feature type="binding site" evidence="6">
    <location>
        <begin position="193"/>
        <end position="198"/>
    </location>
    <ligand>
        <name>NAD(+)</name>
        <dbReference type="ChEBI" id="CHEBI:57540"/>
    </ligand>
</feature>
<dbReference type="InterPro" id="IPR017438">
    <property type="entry name" value="ATP-NAD_kinase_N"/>
</dbReference>
<keyword evidence="6" id="KW-0067">ATP-binding</keyword>
<evidence type="ECO:0000256" key="4">
    <source>
        <dbReference type="ARBA" id="ARBA00023027"/>
    </source>
</evidence>
<dbReference type="Pfam" id="PF01513">
    <property type="entry name" value="NAD_kinase"/>
    <property type="match status" value="1"/>
</dbReference>
<dbReference type="Gene3D" id="2.60.200.30">
    <property type="entry name" value="Probable inorganic polyphosphate/atp-NAD kinase, domain 2"/>
    <property type="match status" value="1"/>
</dbReference>